<accession>A0ABT0N2Q9</accession>
<dbReference type="InterPro" id="IPR051257">
    <property type="entry name" value="Diverse_CBS-Domain"/>
</dbReference>
<dbReference type="SMART" id="SM00116">
    <property type="entry name" value="CBS"/>
    <property type="match status" value="2"/>
</dbReference>
<comment type="caution">
    <text evidence="4">The sequence shown here is derived from an EMBL/GenBank/DDBJ whole genome shotgun (WGS) entry which is preliminary data.</text>
</comment>
<dbReference type="RefSeq" id="WP_249247544.1">
    <property type="nucleotide sequence ID" value="NZ_JAKIKT010000001.1"/>
</dbReference>
<dbReference type="Pfam" id="PF00571">
    <property type="entry name" value="CBS"/>
    <property type="match status" value="2"/>
</dbReference>
<feature type="domain" description="CBS" evidence="3">
    <location>
        <begin position="12"/>
        <end position="66"/>
    </location>
</feature>
<evidence type="ECO:0000256" key="2">
    <source>
        <dbReference type="PROSITE-ProRule" id="PRU00703"/>
    </source>
</evidence>
<sequence>MPDHTIQIHEIMTPDPICLHKDATVHDAHALMKQVKHLPIIDDDGRLVGVLSHKKIVSTVIHLLNSYGPGVLQRKEKFIHVHEVMESPITRNPYDPASEVIEYFLQNRLSCMPVVDDDMQVKGIVSASDFLTLCHELMLHITPKVDP</sequence>
<evidence type="ECO:0000313" key="4">
    <source>
        <dbReference type="EMBL" id="MCL2912723.1"/>
    </source>
</evidence>
<dbReference type="Gene3D" id="3.10.580.10">
    <property type="entry name" value="CBS-domain"/>
    <property type="match status" value="1"/>
</dbReference>
<gene>
    <name evidence="4" type="ORF">L2725_02820</name>
</gene>
<evidence type="ECO:0000313" key="5">
    <source>
        <dbReference type="Proteomes" id="UP001202831"/>
    </source>
</evidence>
<reference evidence="4 5" key="1">
    <citation type="submission" date="2022-01" db="EMBL/GenBank/DDBJ databases">
        <title>Whole genome-based taxonomy of the Shewanellaceae.</title>
        <authorList>
            <person name="Martin-Rodriguez A.J."/>
        </authorList>
    </citation>
    <scope>NUCLEOTIDE SEQUENCE [LARGE SCALE GENOMIC DNA]</scope>
    <source>
        <strain evidence="4 5">DSM 21332</strain>
    </source>
</reference>
<dbReference type="PANTHER" id="PTHR43080">
    <property type="entry name" value="CBS DOMAIN-CONTAINING PROTEIN CBSX3, MITOCHONDRIAL"/>
    <property type="match status" value="1"/>
</dbReference>
<dbReference type="InterPro" id="IPR000644">
    <property type="entry name" value="CBS_dom"/>
</dbReference>
<protein>
    <submittedName>
        <fullName evidence="4">CBS domain-containing protein</fullName>
    </submittedName>
</protein>
<dbReference type="PANTHER" id="PTHR43080:SF29">
    <property type="entry name" value="OS02G0818000 PROTEIN"/>
    <property type="match status" value="1"/>
</dbReference>
<dbReference type="EMBL" id="JAKIKT010000001">
    <property type="protein sequence ID" value="MCL2912723.1"/>
    <property type="molecule type" value="Genomic_DNA"/>
</dbReference>
<dbReference type="InterPro" id="IPR046342">
    <property type="entry name" value="CBS_dom_sf"/>
</dbReference>
<dbReference type="Proteomes" id="UP001202831">
    <property type="component" value="Unassembled WGS sequence"/>
</dbReference>
<name>A0ABT0N2Q9_9GAMM</name>
<keyword evidence="5" id="KW-1185">Reference proteome</keyword>
<evidence type="ECO:0000256" key="1">
    <source>
        <dbReference type="ARBA" id="ARBA00023122"/>
    </source>
</evidence>
<dbReference type="PROSITE" id="PS51371">
    <property type="entry name" value="CBS"/>
    <property type="match status" value="2"/>
</dbReference>
<keyword evidence="1 2" id="KW-0129">CBS domain</keyword>
<feature type="domain" description="CBS" evidence="3">
    <location>
        <begin position="84"/>
        <end position="144"/>
    </location>
</feature>
<organism evidence="4 5">
    <name type="scientific">Shewanella corallii</name>
    <dbReference type="NCBI Taxonomy" id="560080"/>
    <lineage>
        <taxon>Bacteria</taxon>
        <taxon>Pseudomonadati</taxon>
        <taxon>Pseudomonadota</taxon>
        <taxon>Gammaproteobacteria</taxon>
        <taxon>Alteromonadales</taxon>
        <taxon>Shewanellaceae</taxon>
        <taxon>Shewanella</taxon>
    </lineage>
</organism>
<dbReference type="SUPFAM" id="SSF54631">
    <property type="entry name" value="CBS-domain pair"/>
    <property type="match status" value="1"/>
</dbReference>
<proteinExistence type="predicted"/>
<evidence type="ECO:0000259" key="3">
    <source>
        <dbReference type="PROSITE" id="PS51371"/>
    </source>
</evidence>